<dbReference type="Proteomes" id="UP001574169">
    <property type="component" value="Unassembled WGS sequence"/>
</dbReference>
<evidence type="ECO:0000313" key="2">
    <source>
        <dbReference type="EMBL" id="MFA9191135.1"/>
    </source>
</evidence>
<evidence type="ECO:0000313" key="3">
    <source>
        <dbReference type="Proteomes" id="UP001574169"/>
    </source>
</evidence>
<dbReference type="EMBL" id="JBCFQL010000006">
    <property type="protein sequence ID" value="MFA9191135.1"/>
    <property type="molecule type" value="Genomic_DNA"/>
</dbReference>
<dbReference type="InterPro" id="IPR002500">
    <property type="entry name" value="PAPS_reduct_dom"/>
</dbReference>
<feature type="domain" description="Phosphoadenosine phosphosulphate reductase" evidence="1">
    <location>
        <begin position="21"/>
        <end position="227"/>
    </location>
</feature>
<dbReference type="InterPro" id="IPR021845">
    <property type="entry name" value="DUF3440"/>
</dbReference>
<dbReference type="PANTHER" id="PTHR30083:SF0">
    <property type="entry name" value="3'-PHOSPHOADENOSINE 5'-PHOSPHOSULFATE SULFOTRANSFERASE (PAPS REDUCTASE)_FAD SYNTHETASE"/>
    <property type="match status" value="1"/>
</dbReference>
<protein>
    <submittedName>
        <fullName evidence="2">DUF3440 domain-containing protein</fullName>
    </submittedName>
</protein>
<dbReference type="Gene3D" id="3.40.50.620">
    <property type="entry name" value="HUPs"/>
    <property type="match status" value="1"/>
</dbReference>
<gene>
    <name evidence="2" type="ORF">AAGV28_07100</name>
</gene>
<dbReference type="SUPFAM" id="SSF52402">
    <property type="entry name" value="Adenine nucleotide alpha hydrolases-like"/>
    <property type="match status" value="1"/>
</dbReference>
<name>A0ABV4TCH7_9FLAO</name>
<dbReference type="PANTHER" id="PTHR30083">
    <property type="entry name" value="TRANSCRIPTIONAL REGULATOR-RELATED"/>
    <property type="match status" value="1"/>
</dbReference>
<sequence length="424" mass="49997">MTVHEASQERLRILFKEFDNIYVSFSGGKDSGVLLNLCIDYIREHKLDRKIGVFHLDYEAQYKMTTDYVNETLEANADILEIYRCCVPFKVSTCTSMHENFWRPWEKSKQDIWVSPLPKDCYTETDFDFFKNNMWDYEFQEKFSLWYHKLKKAKKTACLVGIRTQESLNRWRAIHSDKNYKNYQGIKWTKEMFQDVYNAYPIFDFTTKDVWIANGKFNWTYNKLYDIFYMAGVGIEQQRVASPFLSTAQESLKMYRIIEPNTWGKLLSRVNGVNFTGIYGGTTAMGWQSIKLPAGHTWESYMYFLLSTLPEVTRANYFEKLSTSVTFWKEKGGVLSKETIEKLRTAGVKIEVKESTNYQTSKLPVIMDYIDEIDIAEAKEIPTYKRMCICIMKNDHLCKYMGFTLTKNEIAKRKNIMAKYQNLL</sequence>
<dbReference type="RefSeq" id="WP_373406128.1">
    <property type="nucleotide sequence ID" value="NZ_JBCFQL010000006.1"/>
</dbReference>
<keyword evidence="3" id="KW-1185">Reference proteome</keyword>
<proteinExistence type="predicted"/>
<dbReference type="Pfam" id="PF01507">
    <property type="entry name" value="PAPS_reduct"/>
    <property type="match status" value="1"/>
</dbReference>
<comment type="caution">
    <text evidence="2">The sequence shown here is derived from an EMBL/GenBank/DDBJ whole genome shotgun (WGS) entry which is preliminary data.</text>
</comment>
<dbReference type="InterPro" id="IPR014729">
    <property type="entry name" value="Rossmann-like_a/b/a_fold"/>
</dbReference>
<reference evidence="2 3" key="1">
    <citation type="submission" date="2024-04" db="EMBL/GenBank/DDBJ databases">
        <title>New Clade of Flavobacterium.</title>
        <authorList>
            <person name="Matos L."/>
            <person name="Proenca D.N."/>
            <person name="Fransisco R.M."/>
            <person name="Chung A.P."/>
            <person name="Maccario L."/>
            <person name="Sorensen S.J."/>
            <person name="Morais P.V."/>
        </authorList>
    </citation>
    <scope>NUCLEOTIDE SEQUENCE [LARGE SCALE GENOMIC DNA]</scope>
    <source>
        <strain evidence="2 3">FZUC8N2.13</strain>
    </source>
</reference>
<organism evidence="2 3">
    <name type="scientific">Flavobacterium zubiriense</name>
    <dbReference type="NCBI Taxonomy" id="3138075"/>
    <lineage>
        <taxon>Bacteria</taxon>
        <taxon>Pseudomonadati</taxon>
        <taxon>Bacteroidota</taxon>
        <taxon>Flavobacteriia</taxon>
        <taxon>Flavobacteriales</taxon>
        <taxon>Flavobacteriaceae</taxon>
        <taxon>Flavobacterium</taxon>
    </lineage>
</organism>
<dbReference type="Pfam" id="PF11922">
    <property type="entry name" value="DUF3440"/>
    <property type="match status" value="1"/>
</dbReference>
<evidence type="ECO:0000259" key="1">
    <source>
        <dbReference type="Pfam" id="PF01507"/>
    </source>
</evidence>
<dbReference type="CDD" id="cd23947">
    <property type="entry name" value="PAPS_reductase-like_YbdN"/>
    <property type="match status" value="1"/>
</dbReference>
<accession>A0ABV4TCH7</accession>